<dbReference type="EMBL" id="JADJUC010000001">
    <property type="protein sequence ID" value="MBK8522772.1"/>
    <property type="molecule type" value="Genomic_DNA"/>
</dbReference>
<dbReference type="Proteomes" id="UP000886689">
    <property type="component" value="Unassembled WGS sequence"/>
</dbReference>
<dbReference type="PANTHER" id="PTHR33525">
    <property type="match status" value="1"/>
</dbReference>
<feature type="domain" description="HDOD" evidence="1">
    <location>
        <begin position="26"/>
        <end position="216"/>
    </location>
</feature>
<dbReference type="Gene3D" id="1.10.3210.10">
    <property type="entry name" value="Hypothetical protein af1432"/>
    <property type="match status" value="1"/>
</dbReference>
<accession>A0A9D7K112</accession>
<proteinExistence type="predicted"/>
<reference evidence="2" key="1">
    <citation type="submission" date="2020-10" db="EMBL/GenBank/DDBJ databases">
        <title>Connecting structure to function with the recovery of over 1000 high-quality activated sludge metagenome-assembled genomes encoding full-length rRNA genes using long-read sequencing.</title>
        <authorList>
            <person name="Singleton C.M."/>
            <person name="Petriglieri F."/>
            <person name="Kristensen J.M."/>
            <person name="Kirkegaard R.H."/>
            <person name="Michaelsen T.Y."/>
            <person name="Andersen M.H."/>
            <person name="Karst S.M."/>
            <person name="Dueholm M.S."/>
            <person name="Nielsen P.H."/>
            <person name="Albertsen M."/>
        </authorList>
    </citation>
    <scope>NUCLEOTIDE SEQUENCE</scope>
    <source>
        <strain evidence="2">Hirt_18-Q3-R61-65_BATAC.395</strain>
    </source>
</reference>
<sequence length="286" mass="30271">MTPAVQAAVDALTPYAQSMEAEELNFATSADVSLRVMKAVDNPDVGIEDLARIVTAEPLLSAKVVRMANSVALNPSGRNISDLKQAVMRVGTAPIRSLAMALTLDQLRHSQRLAPCRQLANRLWERSIHVAALSYVVARRLSSLAADDAMLAGIVHDLGRFYLLGIAADKFPELLNDQPSLIEALDALDIEAGSKLLGALGMPESIIAAVAGRNSFGGSMPPEKLSDVLFLACWLAPPANPFEDAEARAGARAQEGAALGLDRQTIADFVSASGDEIYSIALALEA</sequence>
<evidence type="ECO:0000313" key="3">
    <source>
        <dbReference type="Proteomes" id="UP000886689"/>
    </source>
</evidence>
<dbReference type="InterPro" id="IPR052340">
    <property type="entry name" value="RNase_Y/CdgJ"/>
</dbReference>
<protein>
    <submittedName>
        <fullName evidence="2">HDOD domain-containing protein</fullName>
    </submittedName>
</protein>
<comment type="caution">
    <text evidence="2">The sequence shown here is derived from an EMBL/GenBank/DDBJ whole genome shotgun (WGS) entry which is preliminary data.</text>
</comment>
<organism evidence="2 3">
    <name type="scientific">Candidatus Proximibacter danicus</name>
    <dbReference type="NCBI Taxonomy" id="2954365"/>
    <lineage>
        <taxon>Bacteria</taxon>
        <taxon>Pseudomonadati</taxon>
        <taxon>Pseudomonadota</taxon>
        <taxon>Betaproteobacteria</taxon>
        <taxon>Candidatus Proximibacter</taxon>
    </lineage>
</organism>
<dbReference type="Pfam" id="PF08668">
    <property type="entry name" value="HDOD"/>
    <property type="match status" value="1"/>
</dbReference>
<dbReference type="PROSITE" id="PS51833">
    <property type="entry name" value="HDOD"/>
    <property type="match status" value="1"/>
</dbReference>
<evidence type="ECO:0000259" key="1">
    <source>
        <dbReference type="PROSITE" id="PS51833"/>
    </source>
</evidence>
<gene>
    <name evidence="2" type="ORF">IPL58_00750</name>
</gene>
<dbReference type="PANTHER" id="PTHR33525:SF3">
    <property type="entry name" value="RIBONUCLEASE Y"/>
    <property type="match status" value="1"/>
</dbReference>
<dbReference type="AlphaFoldDB" id="A0A9D7K112"/>
<dbReference type="SUPFAM" id="SSF109604">
    <property type="entry name" value="HD-domain/PDEase-like"/>
    <property type="match status" value="1"/>
</dbReference>
<dbReference type="InterPro" id="IPR013976">
    <property type="entry name" value="HDOD"/>
</dbReference>
<evidence type="ECO:0000313" key="2">
    <source>
        <dbReference type="EMBL" id="MBK8522772.1"/>
    </source>
</evidence>
<name>A0A9D7K112_9PROT</name>